<dbReference type="PANTHER" id="PTHR43245:SF51">
    <property type="entry name" value="SHORT CHAIN DEHYDROGENASE_REDUCTASE FAMILY 42E, MEMBER 2"/>
    <property type="match status" value="1"/>
</dbReference>
<keyword evidence="4" id="KW-0812">Transmembrane</keyword>
<evidence type="ECO:0000256" key="1">
    <source>
        <dbReference type="ARBA" id="ARBA00009219"/>
    </source>
</evidence>
<evidence type="ECO:0000256" key="3">
    <source>
        <dbReference type="SAM" id="MobiDB-lite"/>
    </source>
</evidence>
<dbReference type="InterPro" id="IPR002225">
    <property type="entry name" value="3Beta_OHSteriod_DH/Estase"/>
</dbReference>
<keyword evidence="4" id="KW-1133">Transmembrane helix</keyword>
<keyword evidence="4" id="KW-0472">Membrane</keyword>
<keyword evidence="6" id="KW-1185">Reference proteome</keyword>
<evidence type="ECO:0000313" key="7">
    <source>
        <dbReference type="RefSeq" id="XP_072833003.1"/>
    </source>
</evidence>
<feature type="compositionally biased region" description="Basic and acidic residues" evidence="3">
    <location>
        <begin position="429"/>
        <end position="440"/>
    </location>
</feature>
<dbReference type="PANTHER" id="PTHR43245">
    <property type="entry name" value="BIFUNCTIONAL POLYMYXIN RESISTANCE PROTEIN ARNA"/>
    <property type="match status" value="1"/>
</dbReference>
<evidence type="ECO:0000259" key="5">
    <source>
        <dbReference type="Pfam" id="PF01073"/>
    </source>
</evidence>
<feature type="domain" description="3-beta hydroxysteroid dehydrogenase/isomerase" evidence="5">
    <location>
        <begin position="69"/>
        <end position="335"/>
    </location>
</feature>
<feature type="region of interest" description="Disordered" evidence="3">
    <location>
        <begin position="424"/>
        <end position="447"/>
    </location>
</feature>
<accession>A0ABM5EIM0</accession>
<sequence length="447" mass="50323">MKASGGRSGAVGKGSRGILSGGRKLGYLIFLWTFQAEMMQRSCFMNQNAWFPPGMKEKMAATGEKQIYVVTGGSGFLGKHLVQMILDQEPNLAEVRVFDLHLDESMQDLDRVTLIQGDITNPDDVKAAVRGSHVVIHTASLVDVWGRVAPEKISAVNVGGTQNVIDACVSEGTQYLVYTSSMEVVGPNIKGVPFYRGNEDTRYEVIHKEPYPISKAKAEKLVIEANGRLMENGKRLHTCALRPTGIYGRNHPLMKEFYEQGLRTKRCMVRLIPASVEHGRVYVGNVAWMHLLVARKIQECPTVIGGQVYFCYDNSPYKSYEDFNMEFLRPCGFSLLGSRPLVPYFLLYFIALFNAFLQWLLKPFCTYAPIFNPYTLAVASTTFTVETDKAQRNFGYQPRYTWEESRNSTVKWLQEMDAQRQMGKNALAKVERTGNQEQKDASNGNQP</sequence>
<dbReference type="Pfam" id="PF01073">
    <property type="entry name" value="3Beta_HSD"/>
    <property type="match status" value="1"/>
</dbReference>
<protein>
    <submittedName>
        <fullName evidence="7">3 beta-hydroxysteroid dehydrogenase type 7 isoform X1</fullName>
    </submittedName>
</protein>
<evidence type="ECO:0000256" key="2">
    <source>
        <dbReference type="ARBA" id="ARBA00023002"/>
    </source>
</evidence>
<evidence type="ECO:0000313" key="6">
    <source>
        <dbReference type="Proteomes" id="UP001652642"/>
    </source>
</evidence>
<dbReference type="Gene3D" id="3.40.50.720">
    <property type="entry name" value="NAD(P)-binding Rossmann-like Domain"/>
    <property type="match status" value="1"/>
</dbReference>
<dbReference type="InterPro" id="IPR050177">
    <property type="entry name" value="Lipid_A_modif_metabolic_enz"/>
</dbReference>
<name>A0ABM5EIM0_9SAUR</name>
<dbReference type="Proteomes" id="UP001652642">
    <property type="component" value="Chromosome 6"/>
</dbReference>
<proteinExistence type="inferred from homology"/>
<evidence type="ECO:0000256" key="4">
    <source>
        <dbReference type="SAM" id="Phobius"/>
    </source>
</evidence>
<keyword evidence="2" id="KW-0560">Oxidoreductase</keyword>
<organism evidence="6 7">
    <name type="scientific">Pogona vitticeps</name>
    <name type="common">central bearded dragon</name>
    <dbReference type="NCBI Taxonomy" id="103695"/>
    <lineage>
        <taxon>Eukaryota</taxon>
        <taxon>Metazoa</taxon>
        <taxon>Chordata</taxon>
        <taxon>Craniata</taxon>
        <taxon>Vertebrata</taxon>
        <taxon>Euteleostomi</taxon>
        <taxon>Lepidosauria</taxon>
        <taxon>Squamata</taxon>
        <taxon>Bifurcata</taxon>
        <taxon>Unidentata</taxon>
        <taxon>Episquamata</taxon>
        <taxon>Toxicofera</taxon>
        <taxon>Iguania</taxon>
        <taxon>Acrodonta</taxon>
        <taxon>Agamidae</taxon>
        <taxon>Amphibolurinae</taxon>
        <taxon>Pogona</taxon>
    </lineage>
</organism>
<dbReference type="RefSeq" id="XP_072833003.1">
    <property type="nucleotide sequence ID" value="XM_072976902.1"/>
</dbReference>
<gene>
    <name evidence="7" type="primary">HSD3B7</name>
</gene>
<feature type="transmembrane region" description="Helical" evidence="4">
    <location>
        <begin position="341"/>
        <end position="361"/>
    </location>
</feature>
<dbReference type="GeneID" id="110086394"/>
<comment type="similarity">
    <text evidence="1">Belongs to the 3-beta-HSD family.</text>
</comment>
<dbReference type="SUPFAM" id="SSF51735">
    <property type="entry name" value="NAD(P)-binding Rossmann-fold domains"/>
    <property type="match status" value="1"/>
</dbReference>
<reference evidence="7" key="1">
    <citation type="submission" date="2025-08" db="UniProtKB">
        <authorList>
            <consortium name="RefSeq"/>
        </authorList>
    </citation>
    <scope>IDENTIFICATION</scope>
</reference>
<dbReference type="InterPro" id="IPR036291">
    <property type="entry name" value="NAD(P)-bd_dom_sf"/>
</dbReference>